<feature type="compositionally biased region" description="Polar residues" evidence="2">
    <location>
        <begin position="384"/>
        <end position="398"/>
    </location>
</feature>
<keyword evidence="3" id="KW-0472">Membrane</keyword>
<proteinExistence type="inferred from homology"/>
<keyword evidence="3" id="KW-0812">Transmembrane</keyword>
<keyword evidence="3" id="KW-1133">Transmembrane helix</keyword>
<dbReference type="Pfam" id="PF05461">
    <property type="entry name" value="ApoL"/>
    <property type="match status" value="1"/>
</dbReference>
<organism evidence="5 6">
    <name type="scientific">Sander lucioperca</name>
    <name type="common">Pike-perch</name>
    <name type="synonym">Perca lucioperca</name>
    <dbReference type="NCBI Taxonomy" id="283035"/>
    <lineage>
        <taxon>Eukaryota</taxon>
        <taxon>Metazoa</taxon>
        <taxon>Chordata</taxon>
        <taxon>Craniata</taxon>
        <taxon>Vertebrata</taxon>
        <taxon>Euteleostomi</taxon>
        <taxon>Actinopterygii</taxon>
        <taxon>Neopterygii</taxon>
        <taxon>Teleostei</taxon>
        <taxon>Neoteleostei</taxon>
        <taxon>Acanthomorphata</taxon>
        <taxon>Eupercaria</taxon>
        <taxon>Perciformes</taxon>
        <taxon>Percoidei</taxon>
        <taxon>Percidae</taxon>
        <taxon>Luciopercinae</taxon>
        <taxon>Sander</taxon>
    </lineage>
</organism>
<dbReference type="PANTHER" id="PTHR14096:SF59">
    <property type="entry name" value="APOLIPOPROTEIN L, 1 ISOFORM X1"/>
    <property type="match status" value="1"/>
</dbReference>
<dbReference type="Ensembl" id="ENSSLUT00000043769.1">
    <property type="protein sequence ID" value="ENSSLUP00000042419.1"/>
    <property type="gene ID" value="ENSSLUG00000018829.1"/>
</dbReference>
<dbReference type="PANTHER" id="PTHR14096">
    <property type="entry name" value="APOLIPOPROTEIN L"/>
    <property type="match status" value="1"/>
</dbReference>
<dbReference type="AlphaFoldDB" id="A0A8C9ZPK0"/>
<keyword evidence="4" id="KW-0732">Signal</keyword>
<feature type="region of interest" description="Disordered" evidence="2">
    <location>
        <begin position="26"/>
        <end position="75"/>
    </location>
</feature>
<evidence type="ECO:0000313" key="6">
    <source>
        <dbReference type="Proteomes" id="UP000694568"/>
    </source>
</evidence>
<dbReference type="InterPro" id="IPR008405">
    <property type="entry name" value="ApoL"/>
</dbReference>
<protein>
    <submittedName>
        <fullName evidence="5">Apolipoprotein L, 1</fullName>
    </submittedName>
</protein>
<keyword evidence="6" id="KW-1185">Reference proteome</keyword>
<dbReference type="GO" id="GO:0042157">
    <property type="term" value="P:lipoprotein metabolic process"/>
    <property type="evidence" value="ECO:0007669"/>
    <property type="project" value="InterPro"/>
</dbReference>
<dbReference type="GeneTree" id="ENSGT01030000234599"/>
<evidence type="ECO:0000256" key="1">
    <source>
        <dbReference type="ARBA" id="ARBA00010090"/>
    </source>
</evidence>
<evidence type="ECO:0000313" key="5">
    <source>
        <dbReference type="Ensembl" id="ENSSLUP00000042419.1"/>
    </source>
</evidence>
<evidence type="ECO:0000256" key="2">
    <source>
        <dbReference type="SAM" id="MobiDB-lite"/>
    </source>
</evidence>
<name>A0A8C9ZPK0_SANLU</name>
<feature type="signal peptide" evidence="4">
    <location>
        <begin position="1"/>
        <end position="24"/>
    </location>
</feature>
<dbReference type="GO" id="GO:0008289">
    <property type="term" value="F:lipid binding"/>
    <property type="evidence" value="ECO:0007669"/>
    <property type="project" value="InterPro"/>
</dbReference>
<feature type="transmembrane region" description="Helical" evidence="3">
    <location>
        <begin position="323"/>
        <end position="344"/>
    </location>
</feature>
<evidence type="ECO:0000256" key="3">
    <source>
        <dbReference type="SAM" id="Phobius"/>
    </source>
</evidence>
<feature type="compositionally biased region" description="Basic and acidic residues" evidence="2">
    <location>
        <begin position="35"/>
        <end position="54"/>
    </location>
</feature>
<dbReference type="Proteomes" id="UP000694568">
    <property type="component" value="Unplaced"/>
</dbReference>
<dbReference type="GO" id="GO:0005576">
    <property type="term" value="C:extracellular region"/>
    <property type="evidence" value="ECO:0007669"/>
    <property type="project" value="InterPro"/>
</dbReference>
<reference evidence="5" key="2">
    <citation type="submission" date="2025-09" db="UniProtKB">
        <authorList>
            <consortium name="Ensembl"/>
        </authorList>
    </citation>
    <scope>IDENTIFICATION</scope>
</reference>
<feature type="region of interest" description="Disordered" evidence="2">
    <location>
        <begin position="384"/>
        <end position="414"/>
    </location>
</feature>
<feature type="chain" id="PRO_5034728132" evidence="4">
    <location>
        <begin position="25"/>
        <end position="432"/>
    </location>
</feature>
<sequence length="432" mass="47810">MQPFFSQLLIYFIVFTLCLPQAQSDDEGLKEEDDSSPKEEKKVEEGQDKTETKVKKPKRHNPFMPRGKVTLKNEGGNRSLFDQLEDFRLDPAQPEDRQVDWEDTLQDDDMTEKEEAKAFAVTADKVQKGIRVFNKLFSEHAESLWQHVMDLNSIADGLDKFSKNTKIAQITGGSTSALGGVATITGLALAPFTMGTSLIVTAVGLGVATAGGLTSAGAGISNQVNNSMDRKKVEKIVQDYQEKIDDLNKCLMFVKQGIENLRRFDLLKMKKHAYNRDFPALNFNFYEDGAMAGRAVLNNANEIMRVVQIANMAGSTAARAVQIASMATGVLTGLFIGMDIYFVAKDSKELKKGAKSEFAAKIREVALQLHDGLVELNGIRGELQTTTPETNAGNNTAALDSDKKEKNDSSSEDEIDRIKKAIKKDYENREYV</sequence>
<feature type="compositionally biased region" description="Basic and acidic residues" evidence="2">
    <location>
        <begin position="400"/>
        <end position="409"/>
    </location>
</feature>
<dbReference type="GO" id="GO:0016020">
    <property type="term" value="C:membrane"/>
    <property type="evidence" value="ECO:0007669"/>
    <property type="project" value="TreeGrafter"/>
</dbReference>
<accession>A0A8C9ZPK0</accession>
<evidence type="ECO:0000256" key="4">
    <source>
        <dbReference type="SAM" id="SignalP"/>
    </source>
</evidence>
<comment type="similarity">
    <text evidence="1">Belongs to the apolipoprotein L family.</text>
</comment>
<dbReference type="GO" id="GO:0006869">
    <property type="term" value="P:lipid transport"/>
    <property type="evidence" value="ECO:0007669"/>
    <property type="project" value="InterPro"/>
</dbReference>
<reference evidence="5" key="1">
    <citation type="submission" date="2025-08" db="UniProtKB">
        <authorList>
            <consortium name="Ensembl"/>
        </authorList>
    </citation>
    <scope>IDENTIFICATION</scope>
</reference>